<reference evidence="2 3" key="1">
    <citation type="journal article" date="2017" name="Environ. Microbiol.">
        <title>Genomic and physiological analyses of 'Reinekea forsetii' reveal a versatile opportunistic lifestyle during spring algae blooms.</title>
        <authorList>
            <person name="Avci B."/>
            <person name="Hahnke R.L."/>
            <person name="Chafee M."/>
            <person name="Fischer T."/>
            <person name="Gruber-Vodicka H."/>
            <person name="Tegetmeyer H.E."/>
            <person name="Harder J."/>
            <person name="Fuchs B.M."/>
            <person name="Amann R.I."/>
            <person name="Teeling H."/>
        </authorList>
    </citation>
    <scope>NUCLEOTIDE SEQUENCE [LARGE SCALE GENOMIC DNA]</scope>
    <source>
        <strain evidence="2 3">Hel1_31_D35</strain>
    </source>
</reference>
<keyword evidence="1" id="KW-0812">Transmembrane</keyword>
<evidence type="ECO:0000256" key="1">
    <source>
        <dbReference type="SAM" id="Phobius"/>
    </source>
</evidence>
<gene>
    <name evidence="2" type="ORF">REIFOR_02929</name>
</gene>
<evidence type="ECO:0000313" key="3">
    <source>
        <dbReference type="Proteomes" id="UP000229757"/>
    </source>
</evidence>
<accession>A0A2K8KTJ3</accession>
<dbReference type="EMBL" id="CP011797">
    <property type="protein sequence ID" value="ATX78050.1"/>
    <property type="molecule type" value="Genomic_DNA"/>
</dbReference>
<name>A0A2K8KTJ3_9GAMM</name>
<dbReference type="OrthoDB" id="6264467at2"/>
<feature type="transmembrane region" description="Helical" evidence="1">
    <location>
        <begin position="89"/>
        <end position="113"/>
    </location>
</feature>
<keyword evidence="1" id="KW-0472">Membrane</keyword>
<organism evidence="2 3">
    <name type="scientific">Reinekea forsetii</name>
    <dbReference type="NCBI Taxonomy" id="1336806"/>
    <lineage>
        <taxon>Bacteria</taxon>
        <taxon>Pseudomonadati</taxon>
        <taxon>Pseudomonadota</taxon>
        <taxon>Gammaproteobacteria</taxon>
        <taxon>Oceanospirillales</taxon>
        <taxon>Saccharospirillaceae</taxon>
        <taxon>Reinekea</taxon>
    </lineage>
</organism>
<feature type="transmembrane region" description="Helical" evidence="1">
    <location>
        <begin position="50"/>
        <end position="68"/>
    </location>
</feature>
<protein>
    <submittedName>
        <fullName evidence="2">Uncharacterized protein</fullName>
    </submittedName>
</protein>
<dbReference type="KEGG" id="rfo:REIFOR_02929"/>
<dbReference type="RefSeq" id="WP_100258263.1">
    <property type="nucleotide sequence ID" value="NZ_CP011797.1"/>
</dbReference>
<evidence type="ECO:0000313" key="2">
    <source>
        <dbReference type="EMBL" id="ATX78050.1"/>
    </source>
</evidence>
<sequence length="131" mass="15212">MKSNKVDAYTQHTLSNIKPEVFKTLNLVQLEAIRQAISTNAPFRQHPIDIRIALPLFFVKFYLVFLVGQDRRSDTRARESLRRTAVRGMIFILILYGLVALSIPLIFLMLYALKSLMGIDIFPDQHLRDFF</sequence>
<keyword evidence="1" id="KW-1133">Transmembrane helix</keyword>
<keyword evidence="3" id="KW-1185">Reference proteome</keyword>
<proteinExistence type="predicted"/>
<dbReference type="Proteomes" id="UP000229757">
    <property type="component" value="Chromosome"/>
</dbReference>
<dbReference type="AlphaFoldDB" id="A0A2K8KTJ3"/>